<name>A0A9P8JJQ8_AURME</name>
<dbReference type="Gene3D" id="3.40.50.10540">
    <property type="entry name" value="Crotonobetainyl-coa:carnitine coa-transferase, domain 1"/>
    <property type="match status" value="1"/>
</dbReference>
<gene>
    <name evidence="2" type="ORF">KCU98_g17263</name>
</gene>
<dbReference type="Gene3D" id="3.30.1540.10">
    <property type="entry name" value="formyl-coa transferase, domain 3"/>
    <property type="match status" value="1"/>
</dbReference>
<dbReference type="Proteomes" id="UP000729357">
    <property type="component" value="Unassembled WGS sequence"/>
</dbReference>
<sequence length="287" mass="30762">MSQSPPLTGLRVLEFAGLAPGPFAGLLLADWGASVLRIDRAVPGAHTSNPPPPPTSDLLTRHKSSIAVDIKSPSGISLILSLIPNVDILIDPFRPGVLEKAGLSPENVLLKLNPRLIVARMTGFRRDGKGALEPQFFAQLLKGLGINPSDLSGPREDRNTWPALRHLFTKTFKTKSRAEWEKIFDNTDACCTPVLTQDELEESGYDQRPIVTLKDSPAKAIAEGHADARPVCQGQGIGVEGNGWQSKGLAPGVGGEEALARWMGWSRGRQYDVVDGGLVRLGGGSKL</sequence>
<dbReference type="InterPro" id="IPR003673">
    <property type="entry name" value="CoA-Trfase_fam_III"/>
</dbReference>
<accession>A0A9P8JJQ8</accession>
<evidence type="ECO:0000313" key="3">
    <source>
        <dbReference type="Proteomes" id="UP000729357"/>
    </source>
</evidence>
<feature type="non-terminal residue" evidence="2">
    <location>
        <position position="1"/>
    </location>
</feature>
<evidence type="ECO:0000313" key="2">
    <source>
        <dbReference type="EMBL" id="KAG9956851.1"/>
    </source>
</evidence>
<comment type="similarity">
    <text evidence="1">Belongs to the CoA-transferase III family.</text>
</comment>
<dbReference type="InterPro" id="IPR023606">
    <property type="entry name" value="CoA-Trfase_III_dom_1_sf"/>
</dbReference>
<reference evidence="2" key="1">
    <citation type="journal article" date="2021" name="J Fungi (Basel)">
        <title>Virulence traits and population genomics of the black yeast Aureobasidium melanogenum.</title>
        <authorList>
            <person name="Cernosa A."/>
            <person name="Sun X."/>
            <person name="Gostincar C."/>
            <person name="Fang C."/>
            <person name="Gunde-Cimerman N."/>
            <person name="Song Z."/>
        </authorList>
    </citation>
    <scope>NUCLEOTIDE SEQUENCE</scope>
    <source>
        <strain evidence="2">EXF-9298</strain>
    </source>
</reference>
<reference evidence="2" key="2">
    <citation type="submission" date="2021-08" db="EMBL/GenBank/DDBJ databases">
        <authorList>
            <person name="Gostincar C."/>
            <person name="Sun X."/>
            <person name="Song Z."/>
            <person name="Gunde-Cimerman N."/>
        </authorList>
    </citation>
    <scope>NUCLEOTIDE SEQUENCE</scope>
    <source>
        <strain evidence="2">EXF-9298</strain>
    </source>
</reference>
<proteinExistence type="inferred from homology"/>
<dbReference type="EMBL" id="JAHFXS010004192">
    <property type="protein sequence ID" value="KAG9956851.1"/>
    <property type="molecule type" value="Genomic_DNA"/>
</dbReference>
<organism evidence="2 3">
    <name type="scientific">Aureobasidium melanogenum</name>
    <name type="common">Aureobasidium pullulans var. melanogenum</name>
    <dbReference type="NCBI Taxonomy" id="46634"/>
    <lineage>
        <taxon>Eukaryota</taxon>
        <taxon>Fungi</taxon>
        <taxon>Dikarya</taxon>
        <taxon>Ascomycota</taxon>
        <taxon>Pezizomycotina</taxon>
        <taxon>Dothideomycetes</taxon>
        <taxon>Dothideomycetidae</taxon>
        <taxon>Dothideales</taxon>
        <taxon>Saccotheciaceae</taxon>
        <taxon>Aureobasidium</taxon>
    </lineage>
</organism>
<dbReference type="PANTHER" id="PTHR48228">
    <property type="entry name" value="SUCCINYL-COA--D-CITRAMALATE COA-TRANSFERASE"/>
    <property type="match status" value="1"/>
</dbReference>
<comment type="caution">
    <text evidence="2">The sequence shown here is derived from an EMBL/GenBank/DDBJ whole genome shotgun (WGS) entry which is preliminary data.</text>
</comment>
<dbReference type="Pfam" id="PF02515">
    <property type="entry name" value="CoA_transf_3"/>
    <property type="match status" value="1"/>
</dbReference>
<dbReference type="InterPro" id="IPR044855">
    <property type="entry name" value="CoA-Trfase_III_dom3_sf"/>
</dbReference>
<dbReference type="InterPro" id="IPR050509">
    <property type="entry name" value="CoA-transferase_III"/>
</dbReference>
<dbReference type="AlphaFoldDB" id="A0A9P8JJQ8"/>
<evidence type="ECO:0000256" key="1">
    <source>
        <dbReference type="ARBA" id="ARBA00008383"/>
    </source>
</evidence>
<dbReference type="PANTHER" id="PTHR48228:SF5">
    <property type="entry name" value="ALPHA-METHYLACYL-COA RACEMASE"/>
    <property type="match status" value="1"/>
</dbReference>
<protein>
    <submittedName>
        <fullName evidence="2">CoA-transferase family III</fullName>
    </submittedName>
</protein>
<dbReference type="GO" id="GO:0003824">
    <property type="term" value="F:catalytic activity"/>
    <property type="evidence" value="ECO:0007669"/>
    <property type="project" value="InterPro"/>
</dbReference>
<keyword evidence="3" id="KW-1185">Reference proteome</keyword>
<dbReference type="SUPFAM" id="SSF89796">
    <property type="entry name" value="CoA-transferase family III (CaiB/BaiF)"/>
    <property type="match status" value="1"/>
</dbReference>